<feature type="compositionally biased region" description="Basic residues" evidence="1">
    <location>
        <begin position="705"/>
        <end position="722"/>
    </location>
</feature>
<feature type="region of interest" description="Disordered" evidence="1">
    <location>
        <begin position="684"/>
        <end position="722"/>
    </location>
</feature>
<dbReference type="Proteomes" id="UP001152759">
    <property type="component" value="Chromosome 9"/>
</dbReference>
<evidence type="ECO:0000313" key="5">
    <source>
        <dbReference type="Proteomes" id="UP001152759"/>
    </source>
</evidence>
<dbReference type="SUPFAM" id="SSF52540">
    <property type="entry name" value="P-loop containing nucleoside triphosphate hydrolases"/>
    <property type="match status" value="1"/>
</dbReference>
<evidence type="ECO:0000259" key="3">
    <source>
        <dbReference type="Pfam" id="PF09820"/>
    </source>
</evidence>
<keyword evidence="2" id="KW-0732">Signal</keyword>
<sequence>MASHLIHNLIGILFCAFGGYNSERTTSKSLTTTSNEQTASKTVATVPQEHTTGKTTANSTNVTHAMYFGISENFSPPVESTMIEREDFEKTVQSSSYIDKTWFIRNALDLPKYSAITGPRGFSKTTNLNMLKSFFEHELDATHSAKDPKLSKKLQTFKNKKIFTDEKFFWQHFAKYPIIHIDQSEVVKAKNLDNFLKSFVEHCIDPLVVKFGYLLNSTDVRSISKTERSRFVKGYNWTKEELQEFGADLAGLLFQHHGTKPILLIDEYDSPFVSALLDTGVSEKNTEAILQFLGSFLAEMIKHNHDTFRAILTGCVNLKLEQIPNLRYLSIFESKELYSAYGFQETDIDELQNRFAVAPSEMDILKLYYRGYNVFENLKDTFGTIRATNSPDSKIYNTQSVLHSLRRRAVERCWNSGGLIQKFRPLLGVEIYGPSLEECVLRRCKITVKGPMKKVELMQFKKSLMAPNSSDAGAFLFQLLLETGYFTIEEKKGVSHIITSPNFEVQTVSMDEFYRSTYLHSRYNYTPEEEENYVSALDQLSANVTTFHTLVQSVQTLFRNLMPGGELFMQAVLVYPLLRSKKFVTFRIEKYSNPESRYAVFARRWRDSAGIFFDMKTGPEYLKSLDRDMKGALLDIFKEFPDLKDTADVRLVVSAENEVYGFYNYSVFKGDSTCELWPPLKNITREDSGTRSSTNSPRANASRAKSSRAKSSRSRKKKRARG</sequence>
<accession>A0A9P0CAK8</accession>
<organism evidence="4 5">
    <name type="scientific">Bemisia tabaci</name>
    <name type="common">Sweetpotato whitefly</name>
    <name type="synonym">Aleurodes tabaci</name>
    <dbReference type="NCBI Taxonomy" id="7038"/>
    <lineage>
        <taxon>Eukaryota</taxon>
        <taxon>Metazoa</taxon>
        <taxon>Ecdysozoa</taxon>
        <taxon>Arthropoda</taxon>
        <taxon>Hexapoda</taxon>
        <taxon>Insecta</taxon>
        <taxon>Pterygota</taxon>
        <taxon>Neoptera</taxon>
        <taxon>Paraneoptera</taxon>
        <taxon>Hemiptera</taxon>
        <taxon>Sternorrhyncha</taxon>
        <taxon>Aleyrodoidea</taxon>
        <taxon>Aleyrodidae</taxon>
        <taxon>Aleyrodinae</taxon>
        <taxon>Bemisia</taxon>
    </lineage>
</organism>
<proteinExistence type="predicted"/>
<evidence type="ECO:0000313" key="4">
    <source>
        <dbReference type="EMBL" id="CAH0777865.1"/>
    </source>
</evidence>
<dbReference type="EMBL" id="OU963870">
    <property type="protein sequence ID" value="CAH0777865.1"/>
    <property type="molecule type" value="Genomic_DNA"/>
</dbReference>
<dbReference type="InterPro" id="IPR018631">
    <property type="entry name" value="AAA-ATPase-like_dom"/>
</dbReference>
<dbReference type="AlphaFoldDB" id="A0A9P0CAK8"/>
<dbReference type="PANTHER" id="PTHR34825">
    <property type="entry name" value="CONSERVED PROTEIN, WITH A WEAK D-GALACTARATE DEHYDRATASE/ALTRONATE HYDROLASE DOMAIN"/>
    <property type="match status" value="1"/>
</dbReference>
<protein>
    <recommendedName>
        <fullName evidence="3">AAA-ATPase-like domain-containing protein</fullName>
    </recommendedName>
</protein>
<feature type="chain" id="PRO_5040226178" description="AAA-ATPase-like domain-containing protein" evidence="2">
    <location>
        <begin position="23"/>
        <end position="722"/>
    </location>
</feature>
<dbReference type="InterPro" id="IPR027417">
    <property type="entry name" value="P-loop_NTPase"/>
</dbReference>
<feature type="signal peptide" evidence="2">
    <location>
        <begin position="1"/>
        <end position="22"/>
    </location>
</feature>
<dbReference type="KEGG" id="btab:109035185"/>
<dbReference type="Pfam" id="PF09820">
    <property type="entry name" value="AAA-ATPase_like"/>
    <property type="match status" value="1"/>
</dbReference>
<keyword evidence="5" id="KW-1185">Reference proteome</keyword>
<dbReference type="PANTHER" id="PTHR34825:SF1">
    <property type="entry name" value="AAA-ATPASE-LIKE DOMAIN-CONTAINING PROTEIN"/>
    <property type="match status" value="1"/>
</dbReference>
<name>A0A9P0CAK8_BEMTA</name>
<reference evidence="4" key="1">
    <citation type="submission" date="2021-12" db="EMBL/GenBank/DDBJ databases">
        <authorList>
            <person name="King R."/>
        </authorList>
    </citation>
    <scope>NUCLEOTIDE SEQUENCE</scope>
</reference>
<gene>
    <name evidence="4" type="ORF">BEMITA_LOCUS13765</name>
</gene>
<evidence type="ECO:0000256" key="2">
    <source>
        <dbReference type="SAM" id="SignalP"/>
    </source>
</evidence>
<feature type="domain" description="AAA-ATPase-like" evidence="3">
    <location>
        <begin position="87"/>
        <end position="323"/>
    </location>
</feature>
<evidence type="ECO:0000256" key="1">
    <source>
        <dbReference type="SAM" id="MobiDB-lite"/>
    </source>
</evidence>